<gene>
    <name evidence="1" type="ORF">S01H1_79675</name>
</gene>
<dbReference type="EMBL" id="BARS01053737">
    <property type="protein sequence ID" value="GAG53213.1"/>
    <property type="molecule type" value="Genomic_DNA"/>
</dbReference>
<reference evidence="1" key="1">
    <citation type="journal article" date="2014" name="Front. Microbiol.">
        <title>High frequency of phylogenetically diverse reductive dehalogenase-homologous genes in deep subseafloor sedimentary metagenomes.</title>
        <authorList>
            <person name="Kawai M."/>
            <person name="Futagami T."/>
            <person name="Toyoda A."/>
            <person name="Takaki Y."/>
            <person name="Nishi S."/>
            <person name="Hori S."/>
            <person name="Arai W."/>
            <person name="Tsubouchi T."/>
            <person name="Morono Y."/>
            <person name="Uchiyama I."/>
            <person name="Ito T."/>
            <person name="Fujiyama A."/>
            <person name="Inagaki F."/>
            <person name="Takami H."/>
        </authorList>
    </citation>
    <scope>NUCLEOTIDE SEQUENCE</scope>
    <source>
        <strain evidence="1">Expedition CK06-06</strain>
    </source>
</reference>
<evidence type="ECO:0008006" key="2">
    <source>
        <dbReference type="Google" id="ProtNLM"/>
    </source>
</evidence>
<feature type="non-terminal residue" evidence="1">
    <location>
        <position position="1"/>
    </location>
</feature>
<dbReference type="AlphaFoldDB" id="X0YY80"/>
<evidence type="ECO:0000313" key="1">
    <source>
        <dbReference type="EMBL" id="GAG53213.1"/>
    </source>
</evidence>
<protein>
    <recommendedName>
        <fullName evidence="2">HNH domain-containing protein</fullName>
    </recommendedName>
</protein>
<organism evidence="1">
    <name type="scientific">marine sediment metagenome</name>
    <dbReference type="NCBI Taxonomy" id="412755"/>
    <lineage>
        <taxon>unclassified sequences</taxon>
        <taxon>metagenomes</taxon>
        <taxon>ecological metagenomes</taxon>
    </lineage>
</organism>
<sequence length="84" mass="9467">EKEECSYNRKKIKGNCELCGKLGIDIHHLQPQVDADGNGFINHFHKNHTANLSNICKTCHDTITKQGIKHRRVKTSDGVKLSTI</sequence>
<proteinExistence type="predicted"/>
<name>X0YY80_9ZZZZ</name>
<comment type="caution">
    <text evidence="1">The sequence shown here is derived from an EMBL/GenBank/DDBJ whole genome shotgun (WGS) entry which is preliminary data.</text>
</comment>
<accession>X0YY80</accession>